<evidence type="ECO:0000313" key="2">
    <source>
        <dbReference type="Proteomes" id="UP001472677"/>
    </source>
</evidence>
<gene>
    <name evidence="1" type="ORF">V6N12_017819</name>
</gene>
<accession>A0ABR2BCD7</accession>
<organism evidence="1 2">
    <name type="scientific">Hibiscus sabdariffa</name>
    <name type="common">roselle</name>
    <dbReference type="NCBI Taxonomy" id="183260"/>
    <lineage>
        <taxon>Eukaryota</taxon>
        <taxon>Viridiplantae</taxon>
        <taxon>Streptophyta</taxon>
        <taxon>Embryophyta</taxon>
        <taxon>Tracheophyta</taxon>
        <taxon>Spermatophyta</taxon>
        <taxon>Magnoliopsida</taxon>
        <taxon>eudicotyledons</taxon>
        <taxon>Gunneridae</taxon>
        <taxon>Pentapetalae</taxon>
        <taxon>rosids</taxon>
        <taxon>malvids</taxon>
        <taxon>Malvales</taxon>
        <taxon>Malvaceae</taxon>
        <taxon>Malvoideae</taxon>
        <taxon>Hibiscus</taxon>
    </lineage>
</organism>
<name>A0ABR2BCD7_9ROSI</name>
<dbReference type="Proteomes" id="UP001472677">
    <property type="component" value="Unassembled WGS sequence"/>
</dbReference>
<evidence type="ECO:0000313" key="1">
    <source>
        <dbReference type="EMBL" id="KAK8504540.1"/>
    </source>
</evidence>
<proteinExistence type="predicted"/>
<comment type="caution">
    <text evidence="1">The sequence shown here is derived from an EMBL/GenBank/DDBJ whole genome shotgun (WGS) entry which is preliminary data.</text>
</comment>
<sequence length="89" mass="9894">MPVLRGNSSYSCSHVSRLRPVSHCHVPVYVLLLFCHLSHSLPALGPPFKATATSSSTSSFFRCGSKTEGPVLIITLLLFFRDYWIELVL</sequence>
<reference evidence="1 2" key="1">
    <citation type="journal article" date="2024" name="G3 (Bethesda)">
        <title>Genome assembly of Hibiscus sabdariffa L. provides insights into metabolisms of medicinal natural products.</title>
        <authorList>
            <person name="Kim T."/>
        </authorList>
    </citation>
    <scope>NUCLEOTIDE SEQUENCE [LARGE SCALE GENOMIC DNA]</scope>
    <source>
        <strain evidence="1">TK-2024</strain>
        <tissue evidence="1">Old leaves</tissue>
    </source>
</reference>
<keyword evidence="2" id="KW-1185">Reference proteome</keyword>
<dbReference type="EMBL" id="JBBPBM010000140">
    <property type="protein sequence ID" value="KAK8504540.1"/>
    <property type="molecule type" value="Genomic_DNA"/>
</dbReference>
<protein>
    <submittedName>
        <fullName evidence="1">Uncharacterized protein</fullName>
    </submittedName>
</protein>